<reference evidence="1 2" key="1">
    <citation type="journal article" date="2013" name="BMC Genomics">
        <title>Reconstruction of the lipid metabolism for the microalga Monoraphidium neglectum from its genome sequence reveals characteristics suitable for biofuel production.</title>
        <authorList>
            <person name="Bogen C."/>
            <person name="Al-Dilaimi A."/>
            <person name="Albersmeier A."/>
            <person name="Wichmann J."/>
            <person name="Grundmann M."/>
            <person name="Rupp O."/>
            <person name="Lauersen K.J."/>
            <person name="Blifernez-Klassen O."/>
            <person name="Kalinowski J."/>
            <person name="Goesmann A."/>
            <person name="Mussgnug J.H."/>
            <person name="Kruse O."/>
        </authorList>
    </citation>
    <scope>NUCLEOTIDE SEQUENCE [LARGE SCALE GENOMIC DNA]</scope>
    <source>
        <strain evidence="1 2">SAG 48.87</strain>
    </source>
</reference>
<dbReference type="OrthoDB" id="207084at2759"/>
<evidence type="ECO:0000313" key="2">
    <source>
        <dbReference type="Proteomes" id="UP000054498"/>
    </source>
</evidence>
<protein>
    <submittedName>
        <fullName evidence="1">Uncharacterized protein</fullName>
    </submittedName>
</protein>
<dbReference type="GO" id="GO:0043023">
    <property type="term" value="F:ribosomal large subunit binding"/>
    <property type="evidence" value="ECO:0007669"/>
    <property type="project" value="TreeGrafter"/>
</dbReference>
<dbReference type="Gene3D" id="2.30.310.10">
    <property type="entry name" value="ibrinogen binding protein from staphylococcus aureus domain"/>
    <property type="match status" value="1"/>
</dbReference>
<sequence>MVKQRMGSVDVAGEVACLRERVVGLRLANLYDLNSKTYVLKLAKSGSEGEKVFLLLESGSRLHTVQVIRDKPDAPSNFCLKLRKHLRTRRLEGVRQLGVDRVVDFTFGAGDTAYHLILEMYAQM</sequence>
<dbReference type="Pfam" id="PF05833">
    <property type="entry name" value="NFACT_N"/>
    <property type="match status" value="1"/>
</dbReference>
<dbReference type="PANTHER" id="PTHR15239:SF6">
    <property type="entry name" value="RIBOSOME QUALITY CONTROL COMPLEX SUBUNIT NEMF"/>
    <property type="match status" value="1"/>
</dbReference>
<dbReference type="InterPro" id="IPR051608">
    <property type="entry name" value="RQC_Subunit_NEMF"/>
</dbReference>
<gene>
    <name evidence="1" type="ORF">MNEG_10764</name>
</gene>
<dbReference type="GO" id="GO:1990116">
    <property type="term" value="P:ribosome-associated ubiquitin-dependent protein catabolic process"/>
    <property type="evidence" value="ECO:0007669"/>
    <property type="project" value="TreeGrafter"/>
</dbReference>
<dbReference type="PANTHER" id="PTHR15239">
    <property type="entry name" value="NUCLEAR EXPORT MEDIATOR FACTOR NEMF"/>
    <property type="match status" value="1"/>
</dbReference>
<dbReference type="KEGG" id="mng:MNEG_10764"/>
<dbReference type="STRING" id="145388.A0A0D2M7W9"/>
<dbReference type="AlphaFoldDB" id="A0A0D2M7W9"/>
<dbReference type="GO" id="GO:0000049">
    <property type="term" value="F:tRNA binding"/>
    <property type="evidence" value="ECO:0007669"/>
    <property type="project" value="TreeGrafter"/>
</dbReference>
<evidence type="ECO:0000313" key="1">
    <source>
        <dbReference type="EMBL" id="KIY97196.1"/>
    </source>
</evidence>
<keyword evidence="2" id="KW-1185">Reference proteome</keyword>
<name>A0A0D2M7W9_9CHLO</name>
<accession>A0A0D2M7W9</accession>
<dbReference type="GeneID" id="25727959"/>
<dbReference type="EMBL" id="KK102669">
    <property type="protein sequence ID" value="KIY97196.1"/>
    <property type="molecule type" value="Genomic_DNA"/>
</dbReference>
<dbReference type="Proteomes" id="UP000054498">
    <property type="component" value="Unassembled WGS sequence"/>
</dbReference>
<organism evidence="1 2">
    <name type="scientific">Monoraphidium neglectum</name>
    <dbReference type="NCBI Taxonomy" id="145388"/>
    <lineage>
        <taxon>Eukaryota</taxon>
        <taxon>Viridiplantae</taxon>
        <taxon>Chlorophyta</taxon>
        <taxon>core chlorophytes</taxon>
        <taxon>Chlorophyceae</taxon>
        <taxon>CS clade</taxon>
        <taxon>Sphaeropleales</taxon>
        <taxon>Selenastraceae</taxon>
        <taxon>Monoraphidium</taxon>
    </lineage>
</organism>
<dbReference type="RefSeq" id="XP_013896216.1">
    <property type="nucleotide sequence ID" value="XM_014040762.1"/>
</dbReference>
<dbReference type="GO" id="GO:0072344">
    <property type="term" value="P:rescue of stalled ribosome"/>
    <property type="evidence" value="ECO:0007669"/>
    <property type="project" value="TreeGrafter"/>
</dbReference>
<proteinExistence type="predicted"/>
<dbReference type="GO" id="GO:1990112">
    <property type="term" value="C:RQC complex"/>
    <property type="evidence" value="ECO:0007669"/>
    <property type="project" value="TreeGrafter"/>
</dbReference>